<feature type="domain" description="Cadherin" evidence="11">
    <location>
        <begin position="827"/>
        <end position="960"/>
    </location>
</feature>
<evidence type="ECO:0000256" key="3">
    <source>
        <dbReference type="ARBA" id="ARBA00022737"/>
    </source>
</evidence>
<feature type="region of interest" description="Disordered" evidence="9">
    <location>
        <begin position="1202"/>
        <end position="1231"/>
    </location>
</feature>
<keyword evidence="13" id="KW-1185">Reference proteome</keyword>
<accession>A0A075AJ62</accession>
<dbReference type="Gene3D" id="2.60.40.60">
    <property type="entry name" value="Cadherins"/>
    <property type="match status" value="7"/>
</dbReference>
<evidence type="ECO:0000256" key="7">
    <source>
        <dbReference type="ARBA" id="ARBA00023136"/>
    </source>
</evidence>
<name>A0A075AJ62_OPIVI</name>
<evidence type="ECO:0000259" key="11">
    <source>
        <dbReference type="PROSITE" id="PS50268"/>
    </source>
</evidence>
<evidence type="ECO:0000256" key="6">
    <source>
        <dbReference type="ARBA" id="ARBA00022989"/>
    </source>
</evidence>
<dbReference type="InterPro" id="IPR002126">
    <property type="entry name" value="Cadherin-like_dom"/>
</dbReference>
<keyword evidence="5" id="KW-0130">Cell adhesion</keyword>
<organism evidence="12 13">
    <name type="scientific">Opisthorchis viverrini</name>
    <name type="common">Southeast Asian liver fluke</name>
    <dbReference type="NCBI Taxonomy" id="6198"/>
    <lineage>
        <taxon>Eukaryota</taxon>
        <taxon>Metazoa</taxon>
        <taxon>Spiralia</taxon>
        <taxon>Lophotrochozoa</taxon>
        <taxon>Platyhelminthes</taxon>
        <taxon>Trematoda</taxon>
        <taxon>Digenea</taxon>
        <taxon>Opisthorchiida</taxon>
        <taxon>Opisthorchiata</taxon>
        <taxon>Opisthorchiidae</taxon>
        <taxon>Opisthorchis</taxon>
    </lineage>
</organism>
<dbReference type="KEGG" id="ovi:T265_01124"/>
<dbReference type="GeneID" id="20315312"/>
<protein>
    <recommendedName>
        <fullName evidence="11">Cadherin domain-containing protein</fullName>
    </recommendedName>
</protein>
<sequence length="1281" mass="142246">MRERHAAARANTICHEQQPRNIHVLQLLTLLVFLIPVHRATQIVRFRMEEEKPVGFLIGLLLKQLPDAILTSAGTLMFRSIDQEDARFFIVGVKDGRVQVAQRIDREALCPYTEVGLGRPDIQPNCQLEFSVNLLRITNTTTEIVDVLQIFITVDDVDDHSCTFQPSEKQTIYLPEDTPLNTTIPLHRPMDMDTGRGHGINGSSIRVMSESVSTDTHAPKIFALRVSDTDSLVKPHALELVLQSSLDYESINLYNMEILATGYDNFDCRLLISVHVTDCNDNPPRFASNFSVVQISETSKPNVPIYSVSAVDSDLGPLYSKLIYEIDSYAPEIIKTTFRIDPETGSIFLQRPLNHRRQTTYDIPVTVRNPVQFVHNSGIPDALTLNIDYRFMDRMQVRVHVASTSDQKLTISVFTPEGGEIITLPEHVSDLPFDFAVVSVTTEKVHLNSYINCTLEHSGIKQFKLTEISTSKQSSHQMIAVSSENVPNPTPVELIYKLSALHSFDREITNTVPLKIQCHDAGNPPLTSEYVIQVHIKDKNDHSPQFNKTKWRFAVNEDSDPGRQRIGYMIAQINAVDLDAGQNAQITYHITEETHGSHFVVDNITGTVRSKGNLDRETSDHHQFTLLAIDSGTPPLTGSTVVTVFVRDYNDEAPVFAQQMYTFHIEENNGYGELIGSLHATDMDEGSNAAIDFSLELMLSPSKLRTFYAQSTTPPVTSGELPFDLVSYFDTLHNTYEVRLYASKMIDREAVAPSSLFSPEKPPPLGVFAPSGTTQLSTGTTKPSPTFKFWVVGEDGGVPRRRGQTMIHVFVDDVNDQHPVFQVPRNTSSLISLSYMEKTGHGVFQVSAIDADAGLNGTVRYFLQSIYLHNQTLNPQKRDNSTSDLQVLDNPANTDHVERYSSLFNIHETTGVIFLVNELTEADIGKLFSVELVARDMGTPISLRSTIILLIRIDDSAPIGNINNQLYNLLGNRPEQSFAPNGGSYLNFYIILSILFVSGFISILLMSVMCFVLRKRRTGNAQSIPALESNGSVEIPMRSAQLWVTHKQGIDSPVKTLKPMSRSNSRVVRELSSETTNNKGTFSLLNSLHTGRTLPYNPTALHLLNVQPCTTNQAMEQLQQVQMVCSGSDSVPHMVTAPFVLARSISPPIEPIILYTADEQVNQAGKVEPLQTNNTGVKYIYGPLPTSARGHPTEVQHMCLHPKHSKRNSLGSLDRDSGNEDSLDTSTASGHPVSKAIWLPPGLPTFPQVHASFALPFVHVYSPLSCVTEVDPNVALSSADN</sequence>
<dbReference type="GO" id="GO:0005509">
    <property type="term" value="F:calcium ion binding"/>
    <property type="evidence" value="ECO:0007669"/>
    <property type="project" value="UniProtKB-UniRule"/>
</dbReference>
<keyword evidence="3" id="KW-0677">Repeat</keyword>
<dbReference type="Pfam" id="PF00028">
    <property type="entry name" value="Cadherin"/>
    <property type="match status" value="2"/>
</dbReference>
<dbReference type="InterPro" id="IPR020894">
    <property type="entry name" value="Cadherin_CS"/>
</dbReference>
<keyword evidence="4 8" id="KW-0106">Calcium</keyword>
<dbReference type="CTD" id="20315312"/>
<feature type="domain" description="Cadherin" evidence="11">
    <location>
        <begin position="547"/>
        <end position="656"/>
    </location>
</feature>
<dbReference type="EMBL" id="KL596630">
    <property type="protein sequence ID" value="KER32829.1"/>
    <property type="molecule type" value="Genomic_DNA"/>
</dbReference>
<feature type="domain" description="Cadherin" evidence="11">
    <location>
        <begin position="287"/>
        <end position="414"/>
    </location>
</feature>
<feature type="transmembrane region" description="Helical" evidence="10">
    <location>
        <begin position="988"/>
        <end position="1013"/>
    </location>
</feature>
<evidence type="ECO:0000256" key="8">
    <source>
        <dbReference type="PROSITE-ProRule" id="PRU00043"/>
    </source>
</evidence>
<dbReference type="PROSITE" id="PS00232">
    <property type="entry name" value="CADHERIN_1"/>
    <property type="match status" value="2"/>
</dbReference>
<comment type="subcellular location">
    <subcellularLocation>
        <location evidence="1">Membrane</location>
    </subcellularLocation>
</comment>
<evidence type="ECO:0000256" key="10">
    <source>
        <dbReference type="SAM" id="Phobius"/>
    </source>
</evidence>
<gene>
    <name evidence="12" type="ORF">T265_01124</name>
</gene>
<dbReference type="RefSeq" id="XP_009163349.1">
    <property type="nucleotide sequence ID" value="XM_009165085.1"/>
</dbReference>
<evidence type="ECO:0000313" key="12">
    <source>
        <dbReference type="EMBL" id="KER32829.1"/>
    </source>
</evidence>
<feature type="domain" description="Cadherin" evidence="11">
    <location>
        <begin position="166"/>
        <end position="286"/>
    </location>
</feature>
<feature type="domain" description="Cadherin" evidence="11">
    <location>
        <begin position="657"/>
        <end position="821"/>
    </location>
</feature>
<dbReference type="SUPFAM" id="SSF49313">
    <property type="entry name" value="Cadherin-like"/>
    <property type="match status" value="6"/>
</dbReference>
<dbReference type="GO" id="GO:0005911">
    <property type="term" value="C:cell-cell junction"/>
    <property type="evidence" value="ECO:0007669"/>
    <property type="project" value="TreeGrafter"/>
</dbReference>
<dbReference type="GO" id="GO:0005886">
    <property type="term" value="C:plasma membrane"/>
    <property type="evidence" value="ECO:0007669"/>
    <property type="project" value="InterPro"/>
</dbReference>
<dbReference type="Proteomes" id="UP000054324">
    <property type="component" value="Unassembled WGS sequence"/>
</dbReference>
<reference evidence="12 13" key="1">
    <citation type="submission" date="2013-11" db="EMBL/GenBank/DDBJ databases">
        <title>Opisthorchis viverrini - life in the bile duct.</title>
        <authorList>
            <person name="Young N.D."/>
            <person name="Nagarajan N."/>
            <person name="Lin S.J."/>
            <person name="Korhonen P.K."/>
            <person name="Jex A.R."/>
            <person name="Hall R.S."/>
            <person name="Safavi-Hemami H."/>
            <person name="Kaewkong W."/>
            <person name="Bertrand D."/>
            <person name="Gao S."/>
            <person name="Seet Q."/>
            <person name="Wongkham S."/>
            <person name="Teh B.T."/>
            <person name="Wongkham C."/>
            <person name="Intapan P.M."/>
            <person name="Maleewong W."/>
            <person name="Yang X."/>
            <person name="Hu M."/>
            <person name="Wang Z."/>
            <person name="Hofmann A."/>
            <person name="Sternberg P.W."/>
            <person name="Tan P."/>
            <person name="Wang J."/>
            <person name="Gasser R.B."/>
        </authorList>
    </citation>
    <scope>NUCLEOTIDE SEQUENCE [LARGE SCALE GENOMIC DNA]</scope>
</reference>
<dbReference type="CDD" id="cd11304">
    <property type="entry name" value="Cadherin_repeat"/>
    <property type="match status" value="7"/>
</dbReference>
<dbReference type="InterPro" id="IPR015919">
    <property type="entry name" value="Cadherin-like_sf"/>
</dbReference>
<evidence type="ECO:0000256" key="5">
    <source>
        <dbReference type="ARBA" id="ARBA00022889"/>
    </source>
</evidence>
<dbReference type="OrthoDB" id="6252479at2759"/>
<keyword evidence="2 10" id="KW-0812">Transmembrane</keyword>
<keyword evidence="7 10" id="KW-0472">Membrane</keyword>
<dbReference type="InterPro" id="IPR050971">
    <property type="entry name" value="Cadherin-domain_protein"/>
</dbReference>
<evidence type="ECO:0000256" key="4">
    <source>
        <dbReference type="ARBA" id="ARBA00022837"/>
    </source>
</evidence>
<keyword evidence="6 10" id="KW-1133">Transmembrane helix</keyword>
<feature type="domain" description="Cadherin" evidence="11">
    <location>
        <begin position="463"/>
        <end position="546"/>
    </location>
</feature>
<evidence type="ECO:0000256" key="1">
    <source>
        <dbReference type="ARBA" id="ARBA00004370"/>
    </source>
</evidence>
<dbReference type="PANTHER" id="PTHR24025">
    <property type="entry name" value="DESMOGLEIN FAMILY MEMBER"/>
    <property type="match status" value="1"/>
</dbReference>
<dbReference type="PRINTS" id="PR00205">
    <property type="entry name" value="CADHERIN"/>
</dbReference>
<dbReference type="GO" id="GO:0007156">
    <property type="term" value="P:homophilic cell adhesion via plasma membrane adhesion molecules"/>
    <property type="evidence" value="ECO:0007669"/>
    <property type="project" value="InterPro"/>
</dbReference>
<dbReference type="FunFam" id="2.60.40.60:FF:000020">
    <property type="entry name" value="Dachsous cadherin-related 1b"/>
    <property type="match status" value="1"/>
</dbReference>
<feature type="domain" description="Cadherin" evidence="11">
    <location>
        <begin position="40"/>
        <end position="168"/>
    </location>
</feature>
<evidence type="ECO:0000256" key="9">
    <source>
        <dbReference type="SAM" id="MobiDB-lite"/>
    </source>
</evidence>
<dbReference type="PROSITE" id="PS50268">
    <property type="entry name" value="CADHERIN_2"/>
    <property type="match status" value="7"/>
</dbReference>
<dbReference type="PANTHER" id="PTHR24025:SF23">
    <property type="entry name" value="NEURAL-CADHERIN"/>
    <property type="match status" value="1"/>
</dbReference>
<evidence type="ECO:0000256" key="2">
    <source>
        <dbReference type="ARBA" id="ARBA00022692"/>
    </source>
</evidence>
<proteinExistence type="predicted"/>
<dbReference type="SMART" id="SM00112">
    <property type="entry name" value="CA"/>
    <property type="match status" value="6"/>
</dbReference>
<evidence type="ECO:0000313" key="13">
    <source>
        <dbReference type="Proteomes" id="UP000054324"/>
    </source>
</evidence>